<name>A0A498N5N8_LABRO</name>
<accession>A0A498N5N8</accession>
<evidence type="ECO:0000313" key="3">
    <source>
        <dbReference type="Proteomes" id="UP000290572"/>
    </source>
</evidence>
<evidence type="ECO:0000313" key="2">
    <source>
        <dbReference type="EMBL" id="RXN24225.1"/>
    </source>
</evidence>
<gene>
    <name evidence="2" type="ORF">ROHU_006272</name>
</gene>
<organism evidence="2 3">
    <name type="scientific">Labeo rohita</name>
    <name type="common">Indian major carp</name>
    <name type="synonym">Cyprinus rohita</name>
    <dbReference type="NCBI Taxonomy" id="84645"/>
    <lineage>
        <taxon>Eukaryota</taxon>
        <taxon>Metazoa</taxon>
        <taxon>Chordata</taxon>
        <taxon>Craniata</taxon>
        <taxon>Vertebrata</taxon>
        <taxon>Euteleostomi</taxon>
        <taxon>Actinopterygii</taxon>
        <taxon>Neopterygii</taxon>
        <taxon>Teleostei</taxon>
        <taxon>Ostariophysi</taxon>
        <taxon>Cypriniformes</taxon>
        <taxon>Cyprinidae</taxon>
        <taxon>Labeoninae</taxon>
        <taxon>Labeonini</taxon>
        <taxon>Labeo</taxon>
    </lineage>
</organism>
<feature type="region of interest" description="Disordered" evidence="1">
    <location>
        <begin position="61"/>
        <end position="83"/>
    </location>
</feature>
<dbReference type="Proteomes" id="UP000290572">
    <property type="component" value="Unassembled WGS sequence"/>
</dbReference>
<keyword evidence="3" id="KW-1185">Reference proteome</keyword>
<dbReference type="EMBL" id="QBIY01012548">
    <property type="protein sequence ID" value="RXN24225.1"/>
    <property type="molecule type" value="Genomic_DNA"/>
</dbReference>
<sequence>MQRGATADPRPAFVADPSLRASGRRYGAVSRKTTENISEQQPKIADDQDIIIIPTQTTFDFTEQEHQQDTGKGSTTQKPNDAASQDYSQIVLSFFFRSLQYLNNSSFTSPHKLTKN</sequence>
<comment type="caution">
    <text evidence="2">The sequence shown here is derived from an EMBL/GenBank/DDBJ whole genome shotgun (WGS) entry which is preliminary data.</text>
</comment>
<evidence type="ECO:0000256" key="1">
    <source>
        <dbReference type="SAM" id="MobiDB-lite"/>
    </source>
</evidence>
<feature type="compositionally biased region" description="Polar residues" evidence="1">
    <location>
        <begin position="70"/>
        <end position="83"/>
    </location>
</feature>
<proteinExistence type="predicted"/>
<dbReference type="AlphaFoldDB" id="A0A498N5N8"/>
<reference evidence="2 3" key="1">
    <citation type="submission" date="2018-03" db="EMBL/GenBank/DDBJ databases">
        <title>Draft genome sequence of Rohu Carp (Labeo rohita).</title>
        <authorList>
            <person name="Das P."/>
            <person name="Kushwaha B."/>
            <person name="Joshi C.G."/>
            <person name="Kumar D."/>
            <person name="Nagpure N.S."/>
            <person name="Sahoo L."/>
            <person name="Das S.P."/>
            <person name="Bit A."/>
            <person name="Patnaik S."/>
            <person name="Meher P.K."/>
            <person name="Jayasankar P."/>
            <person name="Koringa P.G."/>
            <person name="Patel N.V."/>
            <person name="Hinsu A.T."/>
            <person name="Kumar R."/>
            <person name="Pandey M."/>
            <person name="Agarwal S."/>
            <person name="Srivastava S."/>
            <person name="Singh M."/>
            <person name="Iquebal M.A."/>
            <person name="Jaiswal S."/>
            <person name="Angadi U.B."/>
            <person name="Kumar N."/>
            <person name="Raza M."/>
            <person name="Shah T.M."/>
            <person name="Rai A."/>
            <person name="Jena J.K."/>
        </authorList>
    </citation>
    <scope>NUCLEOTIDE SEQUENCE [LARGE SCALE GENOMIC DNA]</scope>
    <source>
        <strain evidence="2">DASCIFA01</strain>
        <tissue evidence="2">Testis</tissue>
    </source>
</reference>
<protein>
    <submittedName>
        <fullName evidence="2">Uncharacterized protein</fullName>
    </submittedName>
</protein>